<dbReference type="InterPro" id="IPR001878">
    <property type="entry name" value="Znf_CCHC"/>
</dbReference>
<feature type="region of interest" description="Disordered" evidence="2">
    <location>
        <begin position="444"/>
        <end position="463"/>
    </location>
</feature>
<keyword evidence="5" id="KW-1185">Reference proteome</keyword>
<comment type="caution">
    <text evidence="4">The sequence shown here is derived from an EMBL/GenBank/DDBJ whole genome shotgun (WGS) entry which is preliminary data.</text>
</comment>
<sequence length="463" mass="53231">MISIPEELKKKLTSCRRNVSRLTEREWDIDRVEALRSELKSLNGELFDLFPEDDEFPSEITDKVVYYDTLMTRYINNLKSTISGSLISPIRNYNEISSNGSVDSLVRNDHNNENLNVDNAAVDGNNVTSAGGDRVNDLVDSHDSFLRDDLGRNFASLSLSNTRRPIKTDQLPCFDGKYTNWNSYKIMIENLLIKDDMISEELKKSMLLKTVKNEPERLMTILIGQRLPLAEIWSKICEKFNDPQRAILEIKNELKLIPEIESENEVNHLKKAKDIVESANLAIKSLETDARFYTTNLVQAVAEKFYYKAQRRMLAKIKTFDELVKYVDQIYEEALLYDYNKIKKKLDDGQRNSLSTTSFSTEMNLCYVCNKNHKNNYECLKNFSKEAIAEVIKSKGLCYRCLRKGHTGRECDKITKFVCDKCSGLHASELHEVVHLFFQAVPRTSSSTNENTNSNIDQQSSNL</sequence>
<evidence type="ECO:0000256" key="1">
    <source>
        <dbReference type="PROSITE-ProRule" id="PRU00047"/>
    </source>
</evidence>
<organism evidence="4 5">
    <name type="scientific">Dermatophagoides pteronyssinus</name>
    <name type="common">European house dust mite</name>
    <dbReference type="NCBI Taxonomy" id="6956"/>
    <lineage>
        <taxon>Eukaryota</taxon>
        <taxon>Metazoa</taxon>
        <taxon>Ecdysozoa</taxon>
        <taxon>Arthropoda</taxon>
        <taxon>Chelicerata</taxon>
        <taxon>Arachnida</taxon>
        <taxon>Acari</taxon>
        <taxon>Acariformes</taxon>
        <taxon>Sarcoptiformes</taxon>
        <taxon>Astigmata</taxon>
        <taxon>Psoroptidia</taxon>
        <taxon>Analgoidea</taxon>
        <taxon>Pyroglyphidae</taxon>
        <taxon>Dermatophagoidinae</taxon>
        <taxon>Dermatophagoides</taxon>
    </lineage>
</organism>
<proteinExistence type="predicted"/>
<keyword evidence="1" id="KW-0479">Metal-binding</keyword>
<protein>
    <recommendedName>
        <fullName evidence="3">CCHC-type domain-containing protein</fullName>
    </recommendedName>
</protein>
<name>A0ABQ8J1X2_DERPT</name>
<keyword evidence="1" id="KW-0862">Zinc</keyword>
<gene>
    <name evidence="4" type="ORF">DERP_014558</name>
</gene>
<feature type="compositionally biased region" description="Low complexity" evidence="2">
    <location>
        <begin position="444"/>
        <end position="455"/>
    </location>
</feature>
<dbReference type="PROSITE" id="PS50158">
    <property type="entry name" value="ZF_CCHC"/>
    <property type="match status" value="1"/>
</dbReference>
<keyword evidence="1" id="KW-0863">Zinc-finger</keyword>
<accession>A0ABQ8J1X2</accession>
<reference evidence="4 5" key="1">
    <citation type="journal article" date="2018" name="J. Allergy Clin. Immunol.">
        <title>High-quality assembly of Dermatophagoides pteronyssinus genome and transcriptome reveals a wide range of novel allergens.</title>
        <authorList>
            <person name="Liu X.Y."/>
            <person name="Yang K.Y."/>
            <person name="Wang M.Q."/>
            <person name="Kwok J.S."/>
            <person name="Zeng X."/>
            <person name="Yang Z."/>
            <person name="Xiao X.J."/>
            <person name="Lau C.P."/>
            <person name="Li Y."/>
            <person name="Huang Z.M."/>
            <person name="Ba J.G."/>
            <person name="Yim A.K."/>
            <person name="Ouyang C.Y."/>
            <person name="Ngai S.M."/>
            <person name="Chan T.F."/>
            <person name="Leung E.L."/>
            <person name="Liu L."/>
            <person name="Liu Z.G."/>
            <person name="Tsui S.K."/>
        </authorList>
    </citation>
    <scope>NUCLEOTIDE SEQUENCE [LARGE SCALE GENOMIC DNA]</scope>
    <source>
        <strain evidence="4">Derp</strain>
    </source>
</reference>
<evidence type="ECO:0000259" key="3">
    <source>
        <dbReference type="PROSITE" id="PS50158"/>
    </source>
</evidence>
<feature type="domain" description="CCHC-type" evidence="3">
    <location>
        <begin position="398"/>
        <end position="413"/>
    </location>
</feature>
<dbReference type="PANTHER" id="PTHR47331">
    <property type="entry name" value="PHD-TYPE DOMAIN-CONTAINING PROTEIN"/>
    <property type="match status" value="1"/>
</dbReference>
<dbReference type="Proteomes" id="UP000887458">
    <property type="component" value="Unassembled WGS sequence"/>
</dbReference>
<dbReference type="EMBL" id="NJHN03000091">
    <property type="protein sequence ID" value="KAH9416507.1"/>
    <property type="molecule type" value="Genomic_DNA"/>
</dbReference>
<dbReference type="InterPro" id="IPR036875">
    <property type="entry name" value="Znf_CCHC_sf"/>
</dbReference>
<dbReference type="PANTHER" id="PTHR47331:SF1">
    <property type="entry name" value="GAG-LIKE PROTEIN"/>
    <property type="match status" value="1"/>
</dbReference>
<dbReference type="SUPFAM" id="SSF57756">
    <property type="entry name" value="Retrovirus zinc finger-like domains"/>
    <property type="match status" value="1"/>
</dbReference>
<evidence type="ECO:0000256" key="2">
    <source>
        <dbReference type="SAM" id="MobiDB-lite"/>
    </source>
</evidence>
<reference evidence="4 5" key="2">
    <citation type="journal article" date="2022" name="Mol. Biol. Evol.">
        <title>Comparative Genomics Reveals Insights into the Divergent Evolution of Astigmatic Mites and Household Pest Adaptations.</title>
        <authorList>
            <person name="Xiong Q."/>
            <person name="Wan A.T."/>
            <person name="Liu X."/>
            <person name="Fung C.S."/>
            <person name="Xiao X."/>
            <person name="Malainual N."/>
            <person name="Hou J."/>
            <person name="Wang L."/>
            <person name="Wang M."/>
            <person name="Yang K.Y."/>
            <person name="Cui Y."/>
            <person name="Leung E.L."/>
            <person name="Nong W."/>
            <person name="Shin S.K."/>
            <person name="Au S.W."/>
            <person name="Jeong K.Y."/>
            <person name="Chew F.T."/>
            <person name="Hui J.H."/>
            <person name="Leung T.F."/>
            <person name="Tungtrongchitr A."/>
            <person name="Zhong N."/>
            <person name="Liu Z."/>
            <person name="Tsui S.K."/>
        </authorList>
    </citation>
    <scope>NUCLEOTIDE SEQUENCE [LARGE SCALE GENOMIC DNA]</scope>
    <source>
        <strain evidence="4">Derp</strain>
    </source>
</reference>
<evidence type="ECO:0000313" key="4">
    <source>
        <dbReference type="EMBL" id="KAH9416507.1"/>
    </source>
</evidence>
<evidence type="ECO:0000313" key="5">
    <source>
        <dbReference type="Proteomes" id="UP000887458"/>
    </source>
</evidence>